<organism evidence="11 12">
    <name type="scientific">Ascosphaera apis ARSEF 7405</name>
    <dbReference type="NCBI Taxonomy" id="392613"/>
    <lineage>
        <taxon>Eukaryota</taxon>
        <taxon>Fungi</taxon>
        <taxon>Dikarya</taxon>
        <taxon>Ascomycota</taxon>
        <taxon>Pezizomycotina</taxon>
        <taxon>Eurotiomycetes</taxon>
        <taxon>Eurotiomycetidae</taxon>
        <taxon>Onygenales</taxon>
        <taxon>Ascosphaeraceae</taxon>
        <taxon>Ascosphaera</taxon>
    </lineage>
</organism>
<comment type="caution">
    <text evidence="11">The sequence shown here is derived from an EMBL/GenBank/DDBJ whole genome shotgun (WGS) entry which is preliminary data.</text>
</comment>
<evidence type="ECO:0000313" key="11">
    <source>
        <dbReference type="EMBL" id="KZZ97856.1"/>
    </source>
</evidence>
<dbReference type="VEuPathDB" id="FungiDB:AAP_00117"/>
<evidence type="ECO:0000256" key="8">
    <source>
        <dbReference type="ARBA" id="ARBA00023326"/>
    </source>
</evidence>
<evidence type="ECO:0000256" key="6">
    <source>
        <dbReference type="ARBA" id="ARBA00022801"/>
    </source>
</evidence>
<dbReference type="GO" id="GO:0005576">
    <property type="term" value="C:extracellular region"/>
    <property type="evidence" value="ECO:0007669"/>
    <property type="project" value="UniProtKB-SubCell"/>
</dbReference>
<dbReference type="Proteomes" id="UP000242877">
    <property type="component" value="Unassembled WGS sequence"/>
</dbReference>
<evidence type="ECO:0000256" key="4">
    <source>
        <dbReference type="ARBA" id="ARBA00022651"/>
    </source>
</evidence>
<keyword evidence="3" id="KW-0964">Secreted</keyword>
<evidence type="ECO:0000256" key="1">
    <source>
        <dbReference type="ARBA" id="ARBA00004613"/>
    </source>
</evidence>
<evidence type="ECO:0000256" key="3">
    <source>
        <dbReference type="ARBA" id="ARBA00022525"/>
    </source>
</evidence>
<keyword evidence="7" id="KW-0119">Carbohydrate metabolism</keyword>
<dbReference type="Gene3D" id="3.40.50.1820">
    <property type="entry name" value="alpha/beta hydrolase"/>
    <property type="match status" value="1"/>
</dbReference>
<evidence type="ECO:0000256" key="5">
    <source>
        <dbReference type="ARBA" id="ARBA00022729"/>
    </source>
</evidence>
<evidence type="ECO:0000256" key="7">
    <source>
        <dbReference type="ARBA" id="ARBA00023277"/>
    </source>
</evidence>
<keyword evidence="12" id="KW-1185">Reference proteome</keyword>
<evidence type="ECO:0000313" key="12">
    <source>
        <dbReference type="Proteomes" id="UP000242877"/>
    </source>
</evidence>
<dbReference type="EC" id="3.1.1.73" evidence="2"/>
<dbReference type="EMBL" id="AZGZ01000001">
    <property type="protein sequence ID" value="KZZ97856.1"/>
    <property type="molecule type" value="Genomic_DNA"/>
</dbReference>
<comment type="catalytic activity">
    <reaction evidence="9">
        <text>feruloyl-polysaccharide + H2O = ferulate + polysaccharide.</text>
        <dbReference type="EC" id="3.1.1.73"/>
    </reaction>
</comment>
<proteinExistence type="predicted"/>
<feature type="chain" id="PRO_5007896291" description="feruloyl esterase" evidence="10">
    <location>
        <begin position="17"/>
        <end position="322"/>
    </location>
</feature>
<sequence>MLASLAFTGLSVATSASSGCSSVLVQDTPQPGESKTINLNGRSFILYLPGSYNHRVPSKVHFSYHGVKGTGQHQMNLTGLTDPNVNNDTIAIFPNGINKKWLTNIHADPQVNTDLDFTKDMVEYVDQHLCVGRDRIYASGKSNGGSFAAALAYNAEVGDQFAAFASVSGAYYDPSVQKGVGPCRAPRRSSGVPFIEFHGLNDTTAPYYGGGEGDKLPTRHMVGSFLEYNGCSRHEKGTVQAVPYHTIDTDGKNIDTNYWHGTWGCDGKEDIVEHYKENDMGHCWPSTNTNSDFEEHWRPCLIGHYAYNATQIIIEFFAKHPR</sequence>
<comment type="subcellular location">
    <subcellularLocation>
        <location evidence="1">Secreted</location>
    </subcellularLocation>
</comment>
<dbReference type="PANTHER" id="PTHR38050:SF2">
    <property type="entry name" value="FERULOYL ESTERASE C-RELATED"/>
    <property type="match status" value="1"/>
</dbReference>
<dbReference type="GO" id="GO:0045493">
    <property type="term" value="P:xylan catabolic process"/>
    <property type="evidence" value="ECO:0007669"/>
    <property type="project" value="UniProtKB-KW"/>
</dbReference>
<dbReference type="GO" id="GO:0030600">
    <property type="term" value="F:feruloyl esterase activity"/>
    <property type="evidence" value="ECO:0007669"/>
    <property type="project" value="UniProtKB-EC"/>
</dbReference>
<dbReference type="PANTHER" id="PTHR38050">
    <property type="match status" value="1"/>
</dbReference>
<keyword evidence="5 10" id="KW-0732">Signal</keyword>
<evidence type="ECO:0000256" key="2">
    <source>
        <dbReference type="ARBA" id="ARBA00013091"/>
    </source>
</evidence>
<reference evidence="11 12" key="1">
    <citation type="journal article" date="2016" name="Genome Biol. Evol.">
        <title>Divergent and convergent evolution of fungal pathogenicity.</title>
        <authorList>
            <person name="Shang Y."/>
            <person name="Xiao G."/>
            <person name="Zheng P."/>
            <person name="Cen K."/>
            <person name="Zhan S."/>
            <person name="Wang C."/>
        </authorList>
    </citation>
    <scope>NUCLEOTIDE SEQUENCE [LARGE SCALE GENOMIC DNA]</scope>
    <source>
        <strain evidence="11 12">ARSEF 7405</strain>
    </source>
</reference>
<dbReference type="InterPro" id="IPR029058">
    <property type="entry name" value="AB_hydrolase_fold"/>
</dbReference>
<accession>A0A168DKZ1</accession>
<keyword evidence="4" id="KW-0858">Xylan degradation</keyword>
<evidence type="ECO:0000256" key="10">
    <source>
        <dbReference type="SAM" id="SignalP"/>
    </source>
</evidence>
<keyword evidence="8" id="KW-0624">Polysaccharide degradation</keyword>
<evidence type="ECO:0000256" key="9">
    <source>
        <dbReference type="ARBA" id="ARBA00034075"/>
    </source>
</evidence>
<keyword evidence="6" id="KW-0378">Hydrolase</keyword>
<name>A0A168DKZ1_9EURO</name>
<feature type="signal peptide" evidence="10">
    <location>
        <begin position="1"/>
        <end position="16"/>
    </location>
</feature>
<dbReference type="OrthoDB" id="424610at2759"/>
<dbReference type="InterPro" id="IPR043595">
    <property type="entry name" value="FaeB/C/D"/>
</dbReference>
<gene>
    <name evidence="11" type="ORF">AAP_00117</name>
</gene>
<dbReference type="AlphaFoldDB" id="A0A168DKZ1"/>
<dbReference type="SUPFAM" id="SSF53474">
    <property type="entry name" value="alpha/beta-Hydrolases"/>
    <property type="match status" value="2"/>
</dbReference>
<protein>
    <recommendedName>
        <fullName evidence="2">feruloyl esterase</fullName>
        <ecNumber evidence="2">3.1.1.73</ecNumber>
    </recommendedName>
</protein>